<dbReference type="RefSeq" id="WP_109690200.1">
    <property type="nucleotide sequence ID" value="NZ_QGGL01000013.1"/>
</dbReference>
<proteinExistence type="predicted"/>
<evidence type="ECO:0000313" key="4">
    <source>
        <dbReference type="EMBL" id="PWK09699.1"/>
    </source>
</evidence>
<dbReference type="InterPro" id="IPR036582">
    <property type="entry name" value="Mao_N_sf"/>
</dbReference>
<evidence type="ECO:0000313" key="5">
    <source>
        <dbReference type="Proteomes" id="UP000245634"/>
    </source>
</evidence>
<name>A0A316DT40_9BACL</name>
<dbReference type="Gene3D" id="3.30.457.10">
    <property type="entry name" value="Copper amine oxidase-like, N-terminal domain"/>
    <property type="match status" value="1"/>
</dbReference>
<dbReference type="InterPro" id="IPR012854">
    <property type="entry name" value="Cu_amine_oxidase-like_N"/>
</dbReference>
<keyword evidence="2" id="KW-0732">Signal</keyword>
<dbReference type="PRINTS" id="PR00834">
    <property type="entry name" value="PROTEASES2C"/>
</dbReference>
<feature type="chain" id="PRO_5016248624" evidence="2">
    <location>
        <begin position="26"/>
        <end position="547"/>
    </location>
</feature>
<evidence type="ECO:0000256" key="2">
    <source>
        <dbReference type="SAM" id="SignalP"/>
    </source>
</evidence>
<gene>
    <name evidence="4" type="ORF">C7459_113137</name>
</gene>
<dbReference type="Proteomes" id="UP000245634">
    <property type="component" value="Unassembled WGS sequence"/>
</dbReference>
<dbReference type="Pfam" id="PF13365">
    <property type="entry name" value="Trypsin_2"/>
    <property type="match status" value="1"/>
</dbReference>
<evidence type="ECO:0000259" key="3">
    <source>
        <dbReference type="Pfam" id="PF07833"/>
    </source>
</evidence>
<evidence type="ECO:0000256" key="1">
    <source>
        <dbReference type="ARBA" id="ARBA00022825"/>
    </source>
</evidence>
<sequence length="547" mass="59485">MKKTLPSLLLGALLLSALPTLSVHAATPDAIGLTINNKIVHFETMPLQQNGRVLVPLRAISEAIGATVEWDAKTQTATITRDHDKIAMTLGSTTAHKNDQAVTLDVPPQLIDDATMIPVRFLIEGLGLQAKWDETTKTVSIDTRPAISQPLPPVTNQSALSIKEIAKNFDRVVMINIYDEDGKLLGSGSGMVVSADGKILTNHHVLAEATTAKVVFQDQTTFTASKVLLDDPDRDLALMQINVSNLTTVQFGNSDQLELGDNVVAIGSPLGMQNTLSAGLVSGLHRKIPVSKTKEVEFLQTNAPYTFGSSGGALFNMYGNVIGVTSQSAAYVGGELNFAIPSNDVTRFLEQPVTPMSFPEYEEYVAEQKQKAKEELLKEHPVPEDDEDAAYEAKYQKAMEINAKLKKDHSDITAPGSDQKLDVSYTTYPASDGYSQDIGITVYNYNAVDAQGNLNRDALKSLLLQFTRYAHDAGAVNPLVRLRMNFDAPDFSNQILSTSQHYDPRTGKVHVSGFQAGWAMLEDATGTITYTLNPDFDHTKQFAGLND</sequence>
<keyword evidence="1" id="KW-0720">Serine protease</keyword>
<dbReference type="GO" id="GO:0006508">
    <property type="term" value="P:proteolysis"/>
    <property type="evidence" value="ECO:0007669"/>
    <property type="project" value="InterPro"/>
</dbReference>
<accession>A0A316DT40</accession>
<dbReference type="EMBL" id="QGGL01000013">
    <property type="protein sequence ID" value="PWK09699.1"/>
    <property type="molecule type" value="Genomic_DNA"/>
</dbReference>
<comment type="caution">
    <text evidence="4">The sequence shown here is derived from an EMBL/GenBank/DDBJ whole genome shotgun (WGS) entry which is preliminary data.</text>
</comment>
<dbReference type="Pfam" id="PF07833">
    <property type="entry name" value="Cu_amine_oxidN1"/>
    <property type="match status" value="1"/>
</dbReference>
<keyword evidence="1" id="KW-0645">Protease</keyword>
<dbReference type="SUPFAM" id="SSF55383">
    <property type="entry name" value="Copper amine oxidase, domain N"/>
    <property type="match status" value="1"/>
</dbReference>
<dbReference type="SUPFAM" id="SSF50494">
    <property type="entry name" value="Trypsin-like serine proteases"/>
    <property type="match status" value="1"/>
</dbReference>
<dbReference type="InterPro" id="IPR001940">
    <property type="entry name" value="Peptidase_S1C"/>
</dbReference>
<protein>
    <submittedName>
        <fullName evidence="4">Trypsin-like peptidase</fullName>
    </submittedName>
</protein>
<feature type="domain" description="Copper amine oxidase-like N-terminal" evidence="3">
    <location>
        <begin position="35"/>
        <end position="141"/>
    </location>
</feature>
<organism evidence="4 5">
    <name type="scientific">Tumebacillus permanentifrigoris</name>
    <dbReference type="NCBI Taxonomy" id="378543"/>
    <lineage>
        <taxon>Bacteria</taxon>
        <taxon>Bacillati</taxon>
        <taxon>Bacillota</taxon>
        <taxon>Bacilli</taxon>
        <taxon>Bacillales</taxon>
        <taxon>Alicyclobacillaceae</taxon>
        <taxon>Tumebacillus</taxon>
    </lineage>
</organism>
<reference evidence="4 5" key="1">
    <citation type="submission" date="2018-05" db="EMBL/GenBank/DDBJ databases">
        <title>Genomic Encyclopedia of Type Strains, Phase IV (KMG-IV): sequencing the most valuable type-strain genomes for metagenomic binning, comparative biology and taxonomic classification.</title>
        <authorList>
            <person name="Goeker M."/>
        </authorList>
    </citation>
    <scope>NUCLEOTIDE SEQUENCE [LARGE SCALE GENOMIC DNA]</scope>
    <source>
        <strain evidence="4 5">DSM 18773</strain>
    </source>
</reference>
<dbReference type="AlphaFoldDB" id="A0A316DT40"/>
<keyword evidence="5" id="KW-1185">Reference proteome</keyword>
<dbReference type="PANTHER" id="PTHR22939:SF129">
    <property type="entry name" value="SERINE PROTEASE HTRA2, MITOCHONDRIAL"/>
    <property type="match status" value="1"/>
</dbReference>
<dbReference type="PANTHER" id="PTHR22939">
    <property type="entry name" value="SERINE PROTEASE FAMILY S1C HTRA-RELATED"/>
    <property type="match status" value="1"/>
</dbReference>
<feature type="signal peptide" evidence="2">
    <location>
        <begin position="1"/>
        <end position="25"/>
    </location>
</feature>
<dbReference type="OrthoDB" id="189537at2"/>
<dbReference type="InterPro" id="IPR009003">
    <property type="entry name" value="Peptidase_S1_PA"/>
</dbReference>
<dbReference type="Gene3D" id="2.40.10.120">
    <property type="match status" value="1"/>
</dbReference>
<dbReference type="GO" id="GO:0004252">
    <property type="term" value="F:serine-type endopeptidase activity"/>
    <property type="evidence" value="ECO:0007669"/>
    <property type="project" value="InterPro"/>
</dbReference>
<keyword evidence="1" id="KW-0378">Hydrolase</keyword>